<dbReference type="OrthoDB" id="1109414at2759"/>
<proteinExistence type="predicted"/>
<feature type="region of interest" description="Disordered" evidence="1">
    <location>
        <begin position="25"/>
        <end position="94"/>
    </location>
</feature>
<reference evidence="2 3" key="1">
    <citation type="submission" date="2013-09" db="EMBL/GenBank/DDBJ databases">
        <title>Corchorus capsularis genome sequencing.</title>
        <authorList>
            <person name="Alam M."/>
            <person name="Haque M.S."/>
            <person name="Islam M.S."/>
            <person name="Emdad E.M."/>
            <person name="Islam M.M."/>
            <person name="Ahmed B."/>
            <person name="Halim A."/>
            <person name="Hossen Q.M.M."/>
            <person name="Hossain M.Z."/>
            <person name="Ahmed R."/>
            <person name="Khan M.M."/>
            <person name="Islam R."/>
            <person name="Rashid M.M."/>
            <person name="Khan S.A."/>
            <person name="Rahman M.S."/>
            <person name="Alam M."/>
        </authorList>
    </citation>
    <scope>NUCLEOTIDE SEQUENCE [LARGE SCALE GENOMIC DNA]</scope>
    <source>
        <strain evidence="3">cv. CVL-1</strain>
        <tissue evidence="2">Whole seedling</tissue>
    </source>
</reference>
<sequence length="202" mass="23172">ALDKSKYRDGLRAVRRHIPKLEQDLELLRAQAENRPNPMQHMQNPDDDNVDSKNISSMQFEGSNKMKEILDESKELSENESSTDSLMASDSEDLSDIFETESDTETEDREERPLYLDEFDKFPVESNGEPEHFEEHLRQISMGSKVPTVSEKDSPNFDEMFIILFPQLRLDCIALTHCEGAVLDGNYHCNSRVFSNLAAQDL</sequence>
<accession>A0A1R3H4V6</accession>
<gene>
    <name evidence="2" type="ORF">CCACVL1_21562</name>
</gene>
<protein>
    <submittedName>
        <fullName evidence="2">Uncharacterized protein</fullName>
    </submittedName>
</protein>
<comment type="caution">
    <text evidence="2">The sequence shown here is derived from an EMBL/GenBank/DDBJ whole genome shotgun (WGS) entry which is preliminary data.</text>
</comment>
<dbReference type="STRING" id="210143.A0A1R3H4V6"/>
<feature type="non-terminal residue" evidence="2">
    <location>
        <position position="1"/>
    </location>
</feature>
<feature type="compositionally biased region" description="Polar residues" evidence="1">
    <location>
        <begin position="79"/>
        <end position="88"/>
    </location>
</feature>
<evidence type="ECO:0000313" key="2">
    <source>
        <dbReference type="EMBL" id="OMO65300.1"/>
    </source>
</evidence>
<dbReference type="InterPro" id="IPR040286">
    <property type="entry name" value="At3g25440-like"/>
</dbReference>
<feature type="compositionally biased region" description="Polar residues" evidence="1">
    <location>
        <begin position="52"/>
        <end position="62"/>
    </location>
</feature>
<dbReference type="PANTHER" id="PTHR31426:SF5">
    <property type="entry name" value="OS04G0492900 PROTEIN"/>
    <property type="match status" value="1"/>
</dbReference>
<keyword evidence="3" id="KW-1185">Reference proteome</keyword>
<feature type="compositionally biased region" description="Basic and acidic residues" evidence="1">
    <location>
        <begin position="64"/>
        <end position="77"/>
    </location>
</feature>
<dbReference type="Gramene" id="OMO65300">
    <property type="protein sequence ID" value="OMO65300"/>
    <property type="gene ID" value="CCACVL1_21562"/>
</dbReference>
<name>A0A1R3H4V6_COCAP</name>
<dbReference type="Proteomes" id="UP000188268">
    <property type="component" value="Unassembled WGS sequence"/>
</dbReference>
<evidence type="ECO:0000256" key="1">
    <source>
        <dbReference type="SAM" id="MobiDB-lite"/>
    </source>
</evidence>
<dbReference type="PANTHER" id="PTHR31426">
    <property type="entry name" value="GROUP II INTRON SPLICING FACTOR CRS1-LIKE"/>
    <property type="match status" value="1"/>
</dbReference>
<dbReference type="AlphaFoldDB" id="A0A1R3H4V6"/>
<dbReference type="EMBL" id="AWWV01012651">
    <property type="protein sequence ID" value="OMO65300.1"/>
    <property type="molecule type" value="Genomic_DNA"/>
</dbReference>
<evidence type="ECO:0000313" key="3">
    <source>
        <dbReference type="Proteomes" id="UP000188268"/>
    </source>
</evidence>
<organism evidence="2 3">
    <name type="scientific">Corchorus capsularis</name>
    <name type="common">Jute</name>
    <dbReference type="NCBI Taxonomy" id="210143"/>
    <lineage>
        <taxon>Eukaryota</taxon>
        <taxon>Viridiplantae</taxon>
        <taxon>Streptophyta</taxon>
        <taxon>Embryophyta</taxon>
        <taxon>Tracheophyta</taxon>
        <taxon>Spermatophyta</taxon>
        <taxon>Magnoliopsida</taxon>
        <taxon>eudicotyledons</taxon>
        <taxon>Gunneridae</taxon>
        <taxon>Pentapetalae</taxon>
        <taxon>rosids</taxon>
        <taxon>malvids</taxon>
        <taxon>Malvales</taxon>
        <taxon>Malvaceae</taxon>
        <taxon>Grewioideae</taxon>
        <taxon>Apeibeae</taxon>
        <taxon>Corchorus</taxon>
    </lineage>
</organism>